<dbReference type="PANTHER" id="PTHR43267">
    <property type="entry name" value="TRNA THREONYLCARBAMOYLADENOSINE DEHYDRATASE"/>
    <property type="match status" value="1"/>
</dbReference>
<keyword evidence="3" id="KW-0548">Nucleotidyltransferase</keyword>
<keyword evidence="3" id="KW-0808">Transferase</keyword>
<dbReference type="InterPro" id="IPR012729">
    <property type="entry name" value="ThiF_fam2"/>
</dbReference>
<comment type="caution">
    <text evidence="3">The sequence shown here is derived from an EMBL/GenBank/DDBJ whole genome shotgun (WGS) entry which is preliminary data.</text>
</comment>
<name>A0ABT8TCF1_9BACT</name>
<evidence type="ECO:0000259" key="1">
    <source>
        <dbReference type="Pfam" id="PF00899"/>
    </source>
</evidence>
<dbReference type="InterPro" id="IPR000594">
    <property type="entry name" value="ThiF_NAD_FAD-bd"/>
</dbReference>
<dbReference type="RefSeq" id="WP_302244396.1">
    <property type="nucleotide sequence ID" value="NZ_JAULJQ010000006.1"/>
</dbReference>
<evidence type="ECO:0000259" key="2">
    <source>
        <dbReference type="Pfam" id="PF14453"/>
    </source>
</evidence>
<evidence type="ECO:0000313" key="4">
    <source>
        <dbReference type="Proteomes" id="UP001171111"/>
    </source>
</evidence>
<reference evidence="3 4" key="1">
    <citation type="submission" date="2023-06" db="EMBL/GenBank/DDBJ databases">
        <title>Campylobacter magnum sp. nov., isolated from cecal contents of domestic pigs (Sus scrofa domesticus).</title>
        <authorList>
            <person name="Papic B."/>
            <person name="Gruntar I."/>
        </authorList>
    </citation>
    <scope>NUCLEOTIDE SEQUENCE [LARGE SCALE GENOMIC DNA]</scope>
    <source>
        <strain evidence="4">34484-21</strain>
    </source>
</reference>
<dbReference type="Pfam" id="PF00899">
    <property type="entry name" value="ThiF"/>
    <property type="match status" value="1"/>
</dbReference>
<sequence length="266" mass="28801">MRLKINAQMRECKSKSLFALKAELGVSDDAITLYRGFAITSDCELDENDSVIFMDKNEIPKGELLREIMYSRNTPELNKALKNACVGVAGLGGLGSSVAIALARVGVGRMILCDFDTVDASNLNRQQYFLKDLGIKKTAALKENIALINPFVSVETKDLWLDESNVNETFAPCDIVAECFDNAKSKAMIISSLSKPLIAASGIAGYGRSEEIKITQFASNVWICGDLKDAASIGNGLMAPRVGVAAMMQANFILEFIAKNGAKNEK</sequence>
<dbReference type="Gene3D" id="3.40.50.720">
    <property type="entry name" value="NAD(P)-binding Rossmann-like Domain"/>
    <property type="match status" value="1"/>
</dbReference>
<dbReference type="InterPro" id="IPR035985">
    <property type="entry name" value="Ubiquitin-activating_enz"/>
</dbReference>
<dbReference type="Pfam" id="PF14453">
    <property type="entry name" value="ThiS-like"/>
    <property type="match status" value="1"/>
</dbReference>
<keyword evidence="4" id="KW-1185">Reference proteome</keyword>
<gene>
    <name evidence="3" type="primary">thiF</name>
    <name evidence="3" type="ORF">Q2362_05525</name>
</gene>
<dbReference type="EMBL" id="JAULJQ010000006">
    <property type="protein sequence ID" value="MDO2409557.1"/>
    <property type="molecule type" value="Genomic_DNA"/>
</dbReference>
<dbReference type="NCBIfam" id="NF006395">
    <property type="entry name" value="PRK08644.1"/>
    <property type="match status" value="1"/>
</dbReference>
<evidence type="ECO:0000313" key="3">
    <source>
        <dbReference type="EMBL" id="MDO2409557.1"/>
    </source>
</evidence>
<feature type="domain" description="ThiS-like ubiquitin" evidence="2">
    <location>
        <begin position="1"/>
        <end position="56"/>
    </location>
</feature>
<protein>
    <submittedName>
        <fullName evidence="3">Sulfur carrier protein ThiS adenylyltransferase ThiF</fullName>
    </submittedName>
</protein>
<dbReference type="GO" id="GO:0016779">
    <property type="term" value="F:nucleotidyltransferase activity"/>
    <property type="evidence" value="ECO:0007669"/>
    <property type="project" value="UniProtKB-KW"/>
</dbReference>
<accession>A0ABT8TCF1</accession>
<organism evidence="3 4">
    <name type="scientific">Campylobacter magnus</name>
    <dbReference type="NCBI Taxonomy" id="3026462"/>
    <lineage>
        <taxon>Bacteria</taxon>
        <taxon>Pseudomonadati</taxon>
        <taxon>Campylobacterota</taxon>
        <taxon>Epsilonproteobacteria</taxon>
        <taxon>Campylobacterales</taxon>
        <taxon>Campylobacteraceae</taxon>
        <taxon>Campylobacter</taxon>
    </lineage>
</organism>
<dbReference type="SUPFAM" id="SSF69572">
    <property type="entry name" value="Activating enzymes of the ubiquitin-like proteins"/>
    <property type="match status" value="1"/>
</dbReference>
<dbReference type="InterPro" id="IPR045886">
    <property type="entry name" value="ThiF/MoeB/HesA"/>
</dbReference>
<feature type="domain" description="THIF-type NAD/FAD binding fold" evidence="1">
    <location>
        <begin position="66"/>
        <end position="261"/>
    </location>
</feature>
<dbReference type="PANTHER" id="PTHR43267:SF3">
    <property type="entry name" value="THIF PROTEIN"/>
    <property type="match status" value="1"/>
</dbReference>
<dbReference type="Proteomes" id="UP001171111">
    <property type="component" value="Unassembled WGS sequence"/>
</dbReference>
<dbReference type="NCBIfam" id="TIGR02354">
    <property type="entry name" value="thiF_fam2"/>
    <property type="match status" value="1"/>
</dbReference>
<dbReference type="InterPro" id="IPR032726">
    <property type="entry name" value="ThiS-like_dom"/>
</dbReference>
<proteinExistence type="predicted"/>